<accession>A0A2P8FXX1</accession>
<sequence length="513" mass="56670">MERKDKHISKFLHGALPDPEIPADDAWAGMSDMLDAPQDQGAGVAKWHARLWKSIGKFKGLFILISTVVTVSAVIALVVFNGHKTEYRPTAPSSIPSEHRNSANKVSTSDSVTEKRKTAIRRQNTANIPATANSATDRVKTGGNEGTVKSGTRGQKVSEHVAPTRVGAQPKIPDNAGPTRTSSHTRKSDTYAPVISGRNAHVRNHSREDQPDNAFPNIPAQSESARNKPKSTGLLVTNQTNITPVSHEKTTSASSSEHLLNSLEPLPGHFEGPKSDLSKLVQKPLLNVAQPTPKKQNSLLTNLHFGPEWNINRAFASPDYMLTGTDGHKHPLRLAIPGVFVSKSWKRHTATFIFNPLHSYFGEKERVAQRLDTIPSADSTLQQISRNTNFIKAFGLDFSLQYQYQLTRGLSLVGGLSYARYSSALLRKETEYPNGMVVDEGYLTARSREALKSYVRPEQWNIRVGILFYSRTVFNSRLQVGINTIIPLSNLSHNGFKSVKSPNSQMSIRFLIR</sequence>
<dbReference type="Proteomes" id="UP000241964">
    <property type="component" value="Unassembled WGS sequence"/>
</dbReference>
<feature type="transmembrane region" description="Helical" evidence="2">
    <location>
        <begin position="60"/>
        <end position="80"/>
    </location>
</feature>
<feature type="compositionally biased region" description="Polar residues" evidence="1">
    <location>
        <begin position="121"/>
        <end position="136"/>
    </location>
</feature>
<protein>
    <submittedName>
        <fullName evidence="3">Uncharacterized protein</fullName>
    </submittedName>
</protein>
<dbReference type="OrthoDB" id="937741at2"/>
<feature type="region of interest" description="Disordered" evidence="1">
    <location>
        <begin position="86"/>
        <end position="232"/>
    </location>
</feature>
<keyword evidence="2" id="KW-0472">Membrane</keyword>
<gene>
    <name evidence="3" type="ORF">CLV60_10939</name>
</gene>
<dbReference type="RefSeq" id="WP_106596911.1">
    <property type="nucleotide sequence ID" value="NZ_PYAS01000009.1"/>
</dbReference>
<dbReference type="EMBL" id="PYAS01000009">
    <property type="protein sequence ID" value="PSL26548.1"/>
    <property type="molecule type" value="Genomic_DNA"/>
</dbReference>
<proteinExistence type="predicted"/>
<evidence type="ECO:0000256" key="2">
    <source>
        <dbReference type="SAM" id="Phobius"/>
    </source>
</evidence>
<evidence type="ECO:0000313" key="3">
    <source>
        <dbReference type="EMBL" id="PSL26548.1"/>
    </source>
</evidence>
<evidence type="ECO:0000256" key="1">
    <source>
        <dbReference type="SAM" id="MobiDB-lite"/>
    </source>
</evidence>
<keyword evidence="4" id="KW-1185">Reference proteome</keyword>
<keyword evidence="2" id="KW-1133">Transmembrane helix</keyword>
<evidence type="ECO:0000313" key="4">
    <source>
        <dbReference type="Proteomes" id="UP000241964"/>
    </source>
</evidence>
<organism evidence="3 4">
    <name type="scientific">Dyadobacter jiangsuensis</name>
    <dbReference type="NCBI Taxonomy" id="1591085"/>
    <lineage>
        <taxon>Bacteria</taxon>
        <taxon>Pseudomonadati</taxon>
        <taxon>Bacteroidota</taxon>
        <taxon>Cytophagia</taxon>
        <taxon>Cytophagales</taxon>
        <taxon>Spirosomataceae</taxon>
        <taxon>Dyadobacter</taxon>
    </lineage>
</organism>
<dbReference type="AlphaFoldDB" id="A0A2P8FXX1"/>
<comment type="caution">
    <text evidence="3">The sequence shown here is derived from an EMBL/GenBank/DDBJ whole genome shotgun (WGS) entry which is preliminary data.</text>
</comment>
<keyword evidence="2" id="KW-0812">Transmembrane</keyword>
<name>A0A2P8FXX1_9BACT</name>
<reference evidence="3 4" key="1">
    <citation type="submission" date="2018-03" db="EMBL/GenBank/DDBJ databases">
        <title>Genomic Encyclopedia of Archaeal and Bacterial Type Strains, Phase II (KMG-II): from individual species to whole genera.</title>
        <authorList>
            <person name="Goeker M."/>
        </authorList>
    </citation>
    <scope>NUCLEOTIDE SEQUENCE [LARGE SCALE GENOMIC DNA]</scope>
    <source>
        <strain evidence="3 4">DSM 29057</strain>
    </source>
</reference>